<sequence>MSSRADAALPSRSKRTSRVAARIAWRTALRHPGRSALIVALVALPTIGLAAGTVLITSTVPTTDEKLAYALGRTEAMVQAYSPPDPTLDQSPTVAGWAERDVDENYEPTGYDPDAEVLAPDAVFPTGTRVLSTSEVNATVRTDAGIDAVTVIEGDAGDPALEGRYHLAEGRAPQRDDEFALSGSALERLGVELGGTVRIVAPRTVTGTVVGVIEDRARSGDTATVFARDGAVSDVRAADDPTHAFFYLPDTELDWSAVRELNQKGWIAYSRQVVEHPPAPGDFSVGAGSGSWTDDINSGYISLLLLIGGFAVFQVCLLAGAAFIVGMRADQRSLATVASVGGDPRLVSRIVSMGGVVLGGVGGLIGIGLGVLAGWGYYALTDDGNAVTLPGFHPWPLALLPVLAVGVLAGWLAALAAARGARRIDVVAALRGSRRPQPAHRRRAVAGTVVALVGAGLLAVGGLLAVLGYWPRYQLDVVWIAMAVLVGGAIVLQLGLALTTPALLGGAARILSRVGDGARLASRDASRNHARSVPAAAAVMSTVCVAVFLMTYLASGQKTIDDEWRYEVPIGDVSGDLAPVGLFDPSDPSSASVRTFPTDDQVDDVRALFSSVLGTAEVTVLEAVLDPMTFGAEQPDAEWTTPHVYGVSPCEQSTPSCVPSFPYEFGRNDHLYVGDANDLAVILGHKPDDDAARMLAGGGAIAFWPEYVEDGKVTLDTWSDAQLRGPSEGDDPLRSVTVPALSVASDYTGLYGVLLSRSAADRLGLDYGPVRVVAPAPGGVSDRQYQALWAGMQTLIGNASARYEAGPPQYAGGFAWAMLGLVALITFASASVAIGLARADGRRDDEVLDAVGAPPRLRRSVAFWQAIVVAGIGTLLGAAVGVLPVLTLALATRLAQEQGGWTGGGPLQDFAAPWLQLGLAVVGVPLAIAIGSWATAGRRRVAVRRVG</sequence>
<dbReference type="GO" id="GO:0022857">
    <property type="term" value="F:transmembrane transporter activity"/>
    <property type="evidence" value="ECO:0007669"/>
    <property type="project" value="TreeGrafter"/>
</dbReference>
<evidence type="ECO:0000256" key="1">
    <source>
        <dbReference type="SAM" id="Phobius"/>
    </source>
</evidence>
<dbReference type="GO" id="GO:0005886">
    <property type="term" value="C:plasma membrane"/>
    <property type="evidence" value="ECO:0007669"/>
    <property type="project" value="TreeGrafter"/>
</dbReference>
<dbReference type="PANTHER" id="PTHR30572">
    <property type="entry name" value="MEMBRANE COMPONENT OF TRANSPORTER-RELATED"/>
    <property type="match status" value="1"/>
</dbReference>
<keyword evidence="1" id="KW-0472">Membrane</keyword>
<protein>
    <submittedName>
        <fullName evidence="2">ABC transporter permease</fullName>
    </submittedName>
</protein>
<accession>A0A387B939</accession>
<gene>
    <name evidence="2" type="ORF">D7I47_05120</name>
</gene>
<evidence type="ECO:0000313" key="2">
    <source>
        <dbReference type="EMBL" id="AYF97695.1"/>
    </source>
</evidence>
<name>A0A387B939_9MICO</name>
<dbReference type="KEGG" id="lyd:D7I47_05120"/>
<feature type="transmembrane region" description="Helical" evidence="1">
    <location>
        <begin position="814"/>
        <end position="837"/>
    </location>
</feature>
<proteinExistence type="predicted"/>
<dbReference type="OrthoDB" id="5089158at2"/>
<dbReference type="EMBL" id="CP032630">
    <property type="protein sequence ID" value="AYF97695.1"/>
    <property type="molecule type" value="Genomic_DNA"/>
</dbReference>
<keyword evidence="1" id="KW-1133">Transmembrane helix</keyword>
<feature type="transmembrane region" description="Helical" evidence="1">
    <location>
        <begin position="911"/>
        <end position="935"/>
    </location>
</feature>
<keyword evidence="1" id="KW-0812">Transmembrane</keyword>
<feature type="transmembrane region" description="Helical" evidence="1">
    <location>
        <begin position="444"/>
        <end position="471"/>
    </location>
</feature>
<feature type="transmembrane region" description="Helical" evidence="1">
    <location>
        <begin position="355"/>
        <end position="378"/>
    </location>
</feature>
<feature type="transmembrane region" description="Helical" evidence="1">
    <location>
        <begin position="533"/>
        <end position="553"/>
    </location>
</feature>
<evidence type="ECO:0000313" key="3">
    <source>
        <dbReference type="Proteomes" id="UP000278886"/>
    </source>
</evidence>
<feature type="transmembrane region" description="Helical" evidence="1">
    <location>
        <begin position="477"/>
        <end position="504"/>
    </location>
</feature>
<feature type="transmembrane region" description="Helical" evidence="1">
    <location>
        <begin position="866"/>
        <end position="891"/>
    </location>
</feature>
<organism evidence="2 3">
    <name type="scientific">Protaetiibacter intestinalis</name>
    <dbReference type="NCBI Taxonomy" id="2419774"/>
    <lineage>
        <taxon>Bacteria</taxon>
        <taxon>Bacillati</taxon>
        <taxon>Actinomycetota</taxon>
        <taxon>Actinomycetes</taxon>
        <taxon>Micrococcales</taxon>
        <taxon>Microbacteriaceae</taxon>
        <taxon>Protaetiibacter</taxon>
    </lineage>
</organism>
<dbReference type="Proteomes" id="UP000278886">
    <property type="component" value="Chromosome"/>
</dbReference>
<dbReference type="RefSeq" id="WP_120762044.1">
    <property type="nucleotide sequence ID" value="NZ_CP032630.1"/>
</dbReference>
<keyword evidence="3" id="KW-1185">Reference proteome</keyword>
<feature type="transmembrane region" description="Helical" evidence="1">
    <location>
        <begin position="398"/>
        <end position="418"/>
    </location>
</feature>
<reference evidence="3" key="1">
    <citation type="submission" date="2018-09" db="EMBL/GenBank/DDBJ databases">
        <title>Genome sequencing of strain 2DFWR-13.</title>
        <authorList>
            <person name="Heo J."/>
            <person name="Kim S.-J."/>
            <person name="Kwon S.-W."/>
        </authorList>
    </citation>
    <scope>NUCLEOTIDE SEQUENCE [LARGE SCALE GENOMIC DNA]</scope>
    <source>
        <strain evidence="3">2DFWR-13</strain>
    </source>
</reference>
<feature type="transmembrane region" description="Helical" evidence="1">
    <location>
        <begin position="300"/>
        <end position="325"/>
    </location>
</feature>
<dbReference type="AlphaFoldDB" id="A0A387B939"/>
<dbReference type="PANTHER" id="PTHR30572:SF4">
    <property type="entry name" value="ABC TRANSPORTER PERMEASE YTRF"/>
    <property type="match status" value="1"/>
</dbReference>
<dbReference type="InterPro" id="IPR050250">
    <property type="entry name" value="Macrolide_Exporter_MacB"/>
</dbReference>